<dbReference type="Gene3D" id="1.10.10.10">
    <property type="entry name" value="Winged helix-like DNA-binding domain superfamily/Winged helix DNA-binding domain"/>
    <property type="match status" value="1"/>
</dbReference>
<dbReference type="SMART" id="SM00421">
    <property type="entry name" value="HTH_LUXR"/>
    <property type="match status" value="1"/>
</dbReference>
<comment type="caution">
    <text evidence="2">The sequence shown here is derived from an EMBL/GenBank/DDBJ whole genome shotgun (WGS) entry which is preliminary data.</text>
</comment>
<evidence type="ECO:0000313" key="2">
    <source>
        <dbReference type="EMBL" id="MRD49698.1"/>
    </source>
</evidence>
<proteinExistence type="predicted"/>
<dbReference type="Pfam" id="PF00196">
    <property type="entry name" value="GerE"/>
    <property type="match status" value="1"/>
</dbReference>
<dbReference type="InterPro" id="IPR000792">
    <property type="entry name" value="Tscrpt_reg_LuxR_C"/>
</dbReference>
<accession>A0A844B4H7</accession>
<dbReference type="PRINTS" id="PR00038">
    <property type="entry name" value="HTHLUXR"/>
</dbReference>
<dbReference type="SUPFAM" id="SSF46894">
    <property type="entry name" value="C-terminal effector domain of the bipartite response regulators"/>
    <property type="match status" value="1"/>
</dbReference>
<dbReference type="PROSITE" id="PS00622">
    <property type="entry name" value="HTH_LUXR_1"/>
    <property type="match status" value="1"/>
</dbReference>
<dbReference type="EMBL" id="WJBU01000030">
    <property type="protein sequence ID" value="MRD49698.1"/>
    <property type="molecule type" value="Genomic_DNA"/>
</dbReference>
<dbReference type="OrthoDB" id="7009766at2"/>
<dbReference type="GO" id="GO:0003677">
    <property type="term" value="F:DNA binding"/>
    <property type="evidence" value="ECO:0007669"/>
    <property type="project" value="InterPro"/>
</dbReference>
<reference evidence="2 3" key="1">
    <citation type="submission" date="2019-11" db="EMBL/GenBank/DDBJ databases">
        <title>Caenimonas koreensis gen. nov., sp. nov., isolated from activated sludge.</title>
        <authorList>
            <person name="Seung H.R."/>
        </authorList>
    </citation>
    <scope>NUCLEOTIDE SEQUENCE [LARGE SCALE GENOMIC DNA]</scope>
    <source>
        <strain evidence="2 3">EMB320</strain>
    </source>
</reference>
<dbReference type="RefSeq" id="WP_153586991.1">
    <property type="nucleotide sequence ID" value="NZ_WJBU01000030.1"/>
</dbReference>
<gene>
    <name evidence="2" type="ORF">GHT07_20715</name>
</gene>
<dbReference type="GO" id="GO:0006355">
    <property type="term" value="P:regulation of DNA-templated transcription"/>
    <property type="evidence" value="ECO:0007669"/>
    <property type="project" value="InterPro"/>
</dbReference>
<feature type="domain" description="HTH luxR-type" evidence="1">
    <location>
        <begin position="223"/>
        <end position="250"/>
    </location>
</feature>
<keyword evidence="3" id="KW-1185">Reference proteome</keyword>
<evidence type="ECO:0000259" key="1">
    <source>
        <dbReference type="PROSITE" id="PS00622"/>
    </source>
</evidence>
<protein>
    <recommendedName>
        <fullName evidence="1">HTH luxR-type domain-containing protein</fullName>
    </recommendedName>
</protein>
<dbReference type="Proteomes" id="UP000487350">
    <property type="component" value="Unassembled WGS sequence"/>
</dbReference>
<organism evidence="2 3">
    <name type="scientific">Caenimonas koreensis DSM 17982</name>
    <dbReference type="NCBI Taxonomy" id="1121255"/>
    <lineage>
        <taxon>Bacteria</taxon>
        <taxon>Pseudomonadati</taxon>
        <taxon>Pseudomonadota</taxon>
        <taxon>Betaproteobacteria</taxon>
        <taxon>Burkholderiales</taxon>
        <taxon>Comamonadaceae</taxon>
        <taxon>Caenimonas</taxon>
    </lineage>
</organism>
<dbReference type="InterPro" id="IPR016032">
    <property type="entry name" value="Sig_transdc_resp-reg_C-effctor"/>
</dbReference>
<evidence type="ECO:0000313" key="3">
    <source>
        <dbReference type="Proteomes" id="UP000487350"/>
    </source>
</evidence>
<dbReference type="InterPro" id="IPR036388">
    <property type="entry name" value="WH-like_DNA-bd_sf"/>
</dbReference>
<name>A0A844B4H7_9BURK</name>
<sequence length="275" mass="30031">MNSLKTWTAPPAAEMPYGHQSALARVVAAIGSDALGPSLAAYLHGLCGADHFAAFHIYGDAVTEVAACCVEPEHTQRDLVDRYLGQGGWRHDPAMVSALRCVSVPKPMLIHPDLGHRDYADLRSQLYPRISDRLLLCGNVGGRGFGLSVLRQRPHGRFGSGAIDTLVDTAELLVALLGQHAQRGQTHDAGDALRSLDVIEKCIAVQAAMPRRESEVCARILYGLSTTGIALDLGVGEETIKTYRKRAYHRLGIGSERELLNWYLHLWSSRNRPHA</sequence>
<dbReference type="AlphaFoldDB" id="A0A844B4H7"/>